<dbReference type="PANTHER" id="PTHR37042:SF4">
    <property type="entry name" value="OUTER MEMBRANE PROTEIN RV1973"/>
    <property type="match status" value="1"/>
</dbReference>
<keyword evidence="2" id="KW-0472">Membrane</keyword>
<dbReference type="EMBL" id="UGRY01000002">
    <property type="protein sequence ID" value="SUA75919.1"/>
    <property type="molecule type" value="Genomic_DNA"/>
</dbReference>
<dbReference type="EMBL" id="CP041695">
    <property type="protein sequence ID" value="QDP82064.1"/>
    <property type="molecule type" value="Genomic_DNA"/>
</dbReference>
<comment type="subcellular location">
    <subcellularLocation>
        <location evidence="1">Membrane</location>
    </subcellularLocation>
</comment>
<dbReference type="Proteomes" id="UP000255467">
    <property type="component" value="Unassembled WGS sequence"/>
</dbReference>
<accession>A0A378YHN9</accession>
<sequence>MTARSRDRYLLIGACLLLVAAVAVGSWVGYGYRQDQRAEQAREDSLVVARRAVEGMFGYNFNTIDTQMAKVSEDMTEDFKADWKNVTETVLAPGAKEKELVVQATVTGSGVISAEADHTEVMIFLNQRSTGKDPAKGTYDASRLKVQLDREGGRWLVADVDPI</sequence>
<organism evidence="4 5">
    <name type="scientific">Nocardia otitidiscaviarum</name>
    <dbReference type="NCBI Taxonomy" id="1823"/>
    <lineage>
        <taxon>Bacteria</taxon>
        <taxon>Bacillati</taxon>
        <taxon>Actinomycetota</taxon>
        <taxon>Actinomycetes</taxon>
        <taxon>Mycobacteriales</taxon>
        <taxon>Nocardiaceae</taxon>
        <taxon>Nocardia</taxon>
    </lineage>
</organism>
<name>A0A378YHN9_9NOCA</name>
<dbReference type="KEGG" id="nod:FOH10_28380"/>
<dbReference type="STRING" id="1406858.GCA_000710895_06183"/>
<reference evidence="4 5" key="1">
    <citation type="submission" date="2018-06" db="EMBL/GenBank/DDBJ databases">
        <authorList>
            <consortium name="Pathogen Informatics"/>
            <person name="Doyle S."/>
        </authorList>
    </citation>
    <scope>NUCLEOTIDE SEQUENCE [LARGE SCALE GENOMIC DNA]</scope>
    <source>
        <strain evidence="4 5">NCTC1934</strain>
    </source>
</reference>
<dbReference type="Proteomes" id="UP000317039">
    <property type="component" value="Chromosome"/>
</dbReference>
<evidence type="ECO:0000256" key="1">
    <source>
        <dbReference type="ARBA" id="ARBA00004370"/>
    </source>
</evidence>
<protein>
    <submittedName>
        <fullName evidence="3">H domain protein</fullName>
    </submittedName>
</protein>
<evidence type="ECO:0000313" key="6">
    <source>
        <dbReference type="Proteomes" id="UP000317039"/>
    </source>
</evidence>
<keyword evidence="5" id="KW-1185">Reference proteome</keyword>
<reference evidence="3 6" key="2">
    <citation type="submission" date="2019-07" db="EMBL/GenBank/DDBJ databases">
        <title>Complete Genome Sequence and Methylome Analysis of Nocardia otitidis-caviarum NEB252.</title>
        <authorList>
            <person name="Fomenkov A."/>
            <person name="Anton B.P."/>
            <person name="Vincze T."/>
            <person name="Roberts R.J."/>
        </authorList>
    </citation>
    <scope>NUCLEOTIDE SEQUENCE [LARGE SCALE GENOMIC DNA]</scope>
    <source>
        <strain evidence="3 6">NEB252</strain>
    </source>
</reference>
<dbReference type="OrthoDB" id="5196392at2"/>
<evidence type="ECO:0000313" key="4">
    <source>
        <dbReference type="EMBL" id="SUA75919.1"/>
    </source>
</evidence>
<gene>
    <name evidence="3" type="ORF">FOH10_28380</name>
    <name evidence="4" type="ORF">NCTC1934_02298</name>
</gene>
<dbReference type="PANTHER" id="PTHR37042">
    <property type="entry name" value="OUTER MEMBRANE PROTEIN RV1973"/>
    <property type="match status" value="1"/>
</dbReference>
<dbReference type="GeneID" id="80336276"/>
<dbReference type="RefSeq" id="WP_039809224.1">
    <property type="nucleotide sequence ID" value="NZ_CP041695.1"/>
</dbReference>
<evidence type="ECO:0000313" key="5">
    <source>
        <dbReference type="Proteomes" id="UP000255467"/>
    </source>
</evidence>
<evidence type="ECO:0000313" key="3">
    <source>
        <dbReference type="EMBL" id="QDP82064.1"/>
    </source>
</evidence>
<dbReference type="AlphaFoldDB" id="A0A378YHN9"/>
<evidence type="ECO:0000256" key="2">
    <source>
        <dbReference type="ARBA" id="ARBA00023136"/>
    </source>
</evidence>
<dbReference type="GO" id="GO:0016020">
    <property type="term" value="C:membrane"/>
    <property type="evidence" value="ECO:0007669"/>
    <property type="project" value="UniProtKB-SubCell"/>
</dbReference>
<proteinExistence type="predicted"/>